<evidence type="ECO:0000313" key="2">
    <source>
        <dbReference type="EMBL" id="MBW62196.1"/>
    </source>
</evidence>
<sequence>MVTFCSVLLLLCAVACCDHHRIIGGSQRVQCNVCAPQALVVVVVVVAVGRALNCLLQVFGYFRCFCPTDNNPTPLPVVVVGRVHVSSA</sequence>
<feature type="chain" id="PRO_5014960577" evidence="1">
    <location>
        <begin position="18"/>
        <end position="88"/>
    </location>
</feature>
<dbReference type="AlphaFoldDB" id="A0A2M4CA13"/>
<name>A0A2M4CA13_9DIPT</name>
<feature type="signal peptide" evidence="1">
    <location>
        <begin position="1"/>
        <end position="17"/>
    </location>
</feature>
<proteinExistence type="predicted"/>
<evidence type="ECO:0000256" key="1">
    <source>
        <dbReference type="SAM" id="SignalP"/>
    </source>
</evidence>
<protein>
    <submittedName>
        <fullName evidence="2">Putative secreted protein</fullName>
    </submittedName>
</protein>
<accession>A0A2M4CA13</accession>
<organism evidence="2">
    <name type="scientific">Anopheles marajoara</name>
    <dbReference type="NCBI Taxonomy" id="58244"/>
    <lineage>
        <taxon>Eukaryota</taxon>
        <taxon>Metazoa</taxon>
        <taxon>Ecdysozoa</taxon>
        <taxon>Arthropoda</taxon>
        <taxon>Hexapoda</taxon>
        <taxon>Insecta</taxon>
        <taxon>Pterygota</taxon>
        <taxon>Neoptera</taxon>
        <taxon>Endopterygota</taxon>
        <taxon>Diptera</taxon>
        <taxon>Nematocera</taxon>
        <taxon>Culicoidea</taxon>
        <taxon>Culicidae</taxon>
        <taxon>Anophelinae</taxon>
        <taxon>Anopheles</taxon>
    </lineage>
</organism>
<reference evidence="2" key="1">
    <citation type="submission" date="2018-01" db="EMBL/GenBank/DDBJ databases">
        <title>An insight into the sialome of Amazonian anophelines.</title>
        <authorList>
            <person name="Ribeiro J.M."/>
            <person name="Scarpassa V."/>
            <person name="Calvo E."/>
        </authorList>
    </citation>
    <scope>NUCLEOTIDE SEQUENCE</scope>
    <source>
        <tissue evidence="2">Salivary glands</tissue>
    </source>
</reference>
<dbReference type="EMBL" id="GGFJ01013055">
    <property type="protein sequence ID" value="MBW62196.1"/>
    <property type="molecule type" value="Transcribed_RNA"/>
</dbReference>
<keyword evidence="1" id="KW-0732">Signal</keyword>